<dbReference type="GeneID" id="77461542"/>
<dbReference type="GO" id="GO:0003676">
    <property type="term" value="F:nucleic acid binding"/>
    <property type="evidence" value="ECO:0007669"/>
    <property type="project" value="InterPro"/>
</dbReference>
<dbReference type="InterPro" id="IPR002052">
    <property type="entry name" value="DNA_methylase_N6_adenine_CS"/>
</dbReference>
<proteinExistence type="predicted"/>
<dbReference type="OrthoDB" id="9777257at2"/>
<accession>A0A380LM60</accession>
<dbReference type="PROSITE" id="PS00092">
    <property type="entry name" value="N6_MTASE"/>
    <property type="match status" value="1"/>
</dbReference>
<evidence type="ECO:0000259" key="1">
    <source>
        <dbReference type="Pfam" id="PF05175"/>
    </source>
</evidence>
<dbReference type="Gene3D" id="3.40.50.150">
    <property type="entry name" value="Vaccinia Virus protein VP39"/>
    <property type="match status" value="1"/>
</dbReference>
<dbReference type="InterPro" id="IPR007848">
    <property type="entry name" value="Small_mtfrase_dom"/>
</dbReference>
<protein>
    <submittedName>
        <fullName evidence="2">Methyltransferase</fullName>
    </submittedName>
</protein>
<dbReference type="GO" id="GO:0008757">
    <property type="term" value="F:S-adenosylmethionine-dependent methyltransferase activity"/>
    <property type="evidence" value="ECO:0007669"/>
    <property type="project" value="UniProtKB-ARBA"/>
</dbReference>
<evidence type="ECO:0000313" key="2">
    <source>
        <dbReference type="EMBL" id="SUO03690.1"/>
    </source>
</evidence>
<reference evidence="2 3" key="1">
    <citation type="submission" date="2018-06" db="EMBL/GenBank/DDBJ databases">
        <authorList>
            <consortium name="Pathogen Informatics"/>
            <person name="Doyle S."/>
        </authorList>
    </citation>
    <scope>NUCLEOTIDE SEQUENCE [LARGE SCALE GENOMIC DNA]</scope>
    <source>
        <strain evidence="2 3">NCTC11087</strain>
    </source>
</reference>
<gene>
    <name evidence="2" type="ORF">NCTC11087_00559</name>
</gene>
<dbReference type="GO" id="GO:0032259">
    <property type="term" value="P:methylation"/>
    <property type="evidence" value="ECO:0007669"/>
    <property type="project" value="UniProtKB-KW"/>
</dbReference>
<evidence type="ECO:0000313" key="3">
    <source>
        <dbReference type="Proteomes" id="UP000255523"/>
    </source>
</evidence>
<dbReference type="SUPFAM" id="SSF53335">
    <property type="entry name" value="S-adenosyl-L-methionine-dependent methyltransferases"/>
    <property type="match status" value="1"/>
</dbReference>
<dbReference type="CDD" id="cd02440">
    <property type="entry name" value="AdoMet_MTases"/>
    <property type="match status" value="1"/>
</dbReference>
<dbReference type="PANTHER" id="PTHR47739:SF1">
    <property type="entry name" value="TRNA1(VAL) (ADENINE(37)-N6)-METHYLTRANSFERASE"/>
    <property type="match status" value="1"/>
</dbReference>
<dbReference type="PANTHER" id="PTHR47739">
    <property type="entry name" value="TRNA1(VAL) (ADENINE(37)-N6)-METHYLTRANSFERASE"/>
    <property type="match status" value="1"/>
</dbReference>
<dbReference type="InterPro" id="IPR050210">
    <property type="entry name" value="tRNA_Adenine-N(6)_MTase"/>
</dbReference>
<keyword evidence="3" id="KW-1185">Reference proteome</keyword>
<sequence length="221" mass="26067">MEINKSDLRLDYFLDKERPLYQHPKHFRFNTDTKLLANFCTIRKGERILDIGCNNGALLYACDQYDVKELVGVEVFDEACLVARYNVEHFFKHPTKIVCCRVQEYQDEPFDVIVSNPPYFKVDATHPDISMDPRQNGRVEVHLTLEELIRNASRLLKSNGRFYFVHRPNRFNDICKVLYKYHFQIQSMQVAYDQNVAKSLLIEARKESGCDCKILQPYFIK</sequence>
<name>A0A380LM60_9FIRM</name>
<keyword evidence="2" id="KW-0808">Transferase</keyword>
<dbReference type="EMBL" id="UHFX01000003">
    <property type="protein sequence ID" value="SUO03690.1"/>
    <property type="molecule type" value="Genomic_DNA"/>
</dbReference>
<feature type="domain" description="Methyltransferase small" evidence="1">
    <location>
        <begin position="31"/>
        <end position="167"/>
    </location>
</feature>
<organism evidence="2 3">
    <name type="scientific">Faecalicoccus pleomorphus</name>
    <dbReference type="NCBI Taxonomy" id="1323"/>
    <lineage>
        <taxon>Bacteria</taxon>
        <taxon>Bacillati</taxon>
        <taxon>Bacillota</taxon>
        <taxon>Erysipelotrichia</taxon>
        <taxon>Erysipelotrichales</taxon>
        <taxon>Erysipelotrichaceae</taxon>
        <taxon>Faecalicoccus</taxon>
    </lineage>
</organism>
<dbReference type="RefSeq" id="WP_022789067.1">
    <property type="nucleotide sequence ID" value="NZ_UHFX01000003.1"/>
</dbReference>
<dbReference type="AlphaFoldDB" id="A0A380LM60"/>
<dbReference type="Pfam" id="PF05175">
    <property type="entry name" value="MTS"/>
    <property type="match status" value="1"/>
</dbReference>
<dbReference type="GO" id="GO:0008170">
    <property type="term" value="F:N-methyltransferase activity"/>
    <property type="evidence" value="ECO:0007669"/>
    <property type="project" value="UniProtKB-ARBA"/>
</dbReference>
<dbReference type="InterPro" id="IPR029063">
    <property type="entry name" value="SAM-dependent_MTases_sf"/>
</dbReference>
<dbReference type="Proteomes" id="UP000255523">
    <property type="component" value="Unassembled WGS sequence"/>
</dbReference>
<keyword evidence="2" id="KW-0489">Methyltransferase</keyword>